<evidence type="ECO:0000256" key="7">
    <source>
        <dbReference type="ARBA" id="ARBA00022801"/>
    </source>
</evidence>
<evidence type="ECO:0000256" key="11">
    <source>
        <dbReference type="ARBA" id="ARBA00066554"/>
    </source>
</evidence>
<feature type="active site" description="Proton donor/acceptor" evidence="12">
    <location>
        <position position="368"/>
    </location>
</feature>
<dbReference type="CDD" id="cd03859">
    <property type="entry name" value="M14_CPT"/>
    <property type="match status" value="1"/>
</dbReference>
<dbReference type="GO" id="GO:0004181">
    <property type="term" value="F:metallocarboxypeptidase activity"/>
    <property type="evidence" value="ECO:0007669"/>
    <property type="project" value="InterPro"/>
</dbReference>
<sequence length="754" mass="85252">MKKIIIVLSIITGFLLGQDMVVRVYAPSRDHLNRISHKPLDIVQVCRGAWYDIVADDALLQTIASSGLPYEVTILSLAERKEVARSDYLSYSEVNDSLQQMVQNYSWICKLDSLPIPTYEGNWIYGIKISDNPHIEEDDEPGFLIDAMHHSREWATPPIVLFFADSILSSYGVVPGITEIIDNIEIYCFPIINVDGYLYDYPGALWWRKNREPACGGIGTDPNRNYAGCSGDIEGEWGAVDEDKASHNNVSQYAREVFCGPHVNSGDETMALTMYTKSHIINTYMSYHSSGEMLMWPWGWTGDPAPDAAIYDYIGNTMADLVQRLGGGTYDRGPVYTTIYGVSGSSMDWFYGWHHYVAGISHLAFTTEVGTEFYQDTTDLYDICYENFKALECLAHFTDSIPLYCDGVVASPEVYPLETVNDNFTIYWHPINSGYNHPTHWELVELSNPSVIEDDLESGTDRWVLNDFTLSTDEVHSGTHSFFSGNIDDMNSAVQTAHPYLVQSGDSLTFWCWHNLEENWDVAIAEFSLDTKEWSPVDTIRFTGNSGGWVRKAYSLESWAGASGFLRFRAMTDENVHYDGFYVDDISPVCLFANVDTVASDITDTLYEFTGHPLGEFYYAVRGYNTTWEWGDYSSLEKANVIGIAENESPDVYTTPNLSIYPNPFSRKTDIRYQISDVSKAQLKIYNVTGRLIRSFDPDGLRTKGQFDHTTMRLSDHIIWDGTDLHGKRVPAGVYFVHFTADDCQKIEKAVLLK</sequence>
<evidence type="ECO:0000256" key="6">
    <source>
        <dbReference type="ARBA" id="ARBA00022729"/>
    </source>
</evidence>
<proteinExistence type="inferred from homology"/>
<evidence type="ECO:0000259" key="13">
    <source>
        <dbReference type="PROSITE" id="PS52035"/>
    </source>
</evidence>
<dbReference type="EC" id="3.4.17.18" evidence="11"/>
<dbReference type="Proteomes" id="UP000051012">
    <property type="component" value="Unassembled WGS sequence"/>
</dbReference>
<comment type="catalytic activity">
    <reaction evidence="10">
        <text>Releases a C-terminal residue, which may be hydrophobic or positively charged.</text>
        <dbReference type="EC" id="3.4.17.18"/>
    </reaction>
</comment>
<dbReference type="GO" id="GO:0005615">
    <property type="term" value="C:extracellular space"/>
    <property type="evidence" value="ECO:0007669"/>
    <property type="project" value="TreeGrafter"/>
</dbReference>
<organism evidence="14 15">
    <name type="scientific">candidate division TA06 bacterium DG_78</name>
    <dbReference type="NCBI Taxonomy" id="1703772"/>
    <lineage>
        <taxon>Bacteria</taxon>
        <taxon>Bacteria division TA06</taxon>
    </lineage>
</organism>
<comment type="similarity">
    <text evidence="2 12">Belongs to the peptidase M14 family.</text>
</comment>
<evidence type="ECO:0000313" key="15">
    <source>
        <dbReference type="Proteomes" id="UP000051012"/>
    </source>
</evidence>
<dbReference type="NCBIfam" id="TIGR04183">
    <property type="entry name" value="Por_Secre_tail"/>
    <property type="match status" value="1"/>
</dbReference>
<dbReference type="PATRIC" id="fig|1703772.3.peg.748"/>
<evidence type="ECO:0000256" key="2">
    <source>
        <dbReference type="ARBA" id="ARBA00005988"/>
    </source>
</evidence>
<name>A0A0S7YH15_UNCT6</name>
<evidence type="ECO:0000256" key="8">
    <source>
        <dbReference type="ARBA" id="ARBA00022833"/>
    </source>
</evidence>
<evidence type="ECO:0000256" key="4">
    <source>
        <dbReference type="ARBA" id="ARBA00022670"/>
    </source>
</evidence>
<dbReference type="InterPro" id="IPR000834">
    <property type="entry name" value="Peptidase_M14"/>
</dbReference>
<dbReference type="SUPFAM" id="SSF53187">
    <property type="entry name" value="Zn-dependent exopeptidases"/>
    <property type="match status" value="1"/>
</dbReference>
<dbReference type="InterPro" id="IPR026444">
    <property type="entry name" value="Secre_tail"/>
</dbReference>
<keyword evidence="5" id="KW-0479">Metal-binding</keyword>
<dbReference type="PROSITE" id="PS52035">
    <property type="entry name" value="PEPTIDASE_M14"/>
    <property type="match status" value="1"/>
</dbReference>
<evidence type="ECO:0000256" key="5">
    <source>
        <dbReference type="ARBA" id="ARBA00022723"/>
    </source>
</evidence>
<dbReference type="SMART" id="SM00631">
    <property type="entry name" value="Zn_pept"/>
    <property type="match status" value="1"/>
</dbReference>
<dbReference type="EMBL" id="LJNI01000018">
    <property type="protein sequence ID" value="KPJ74029.1"/>
    <property type="molecule type" value="Genomic_DNA"/>
</dbReference>
<evidence type="ECO:0000313" key="14">
    <source>
        <dbReference type="EMBL" id="KPJ74029.1"/>
    </source>
</evidence>
<dbReference type="GO" id="GO:0008270">
    <property type="term" value="F:zinc ion binding"/>
    <property type="evidence" value="ECO:0007669"/>
    <property type="project" value="InterPro"/>
</dbReference>
<evidence type="ECO:0000256" key="12">
    <source>
        <dbReference type="PROSITE-ProRule" id="PRU01379"/>
    </source>
</evidence>
<comment type="caution">
    <text evidence="14">The sequence shown here is derived from an EMBL/GenBank/DDBJ whole genome shotgun (WGS) entry which is preliminary data.</text>
</comment>
<dbReference type="InterPro" id="IPR033810">
    <property type="entry name" value="Carboxypeptidase_T"/>
</dbReference>
<accession>A0A0S7YH15</accession>
<dbReference type="FunFam" id="3.40.630.10:FF:000084">
    <property type="entry name" value="Carboxypeptidase B2"/>
    <property type="match status" value="1"/>
</dbReference>
<evidence type="ECO:0000256" key="3">
    <source>
        <dbReference type="ARBA" id="ARBA00022645"/>
    </source>
</evidence>
<dbReference type="GO" id="GO:0006508">
    <property type="term" value="P:proteolysis"/>
    <property type="evidence" value="ECO:0007669"/>
    <property type="project" value="UniProtKB-KW"/>
</dbReference>
<keyword evidence="7" id="KW-0378">Hydrolase</keyword>
<dbReference type="AlphaFoldDB" id="A0A0S7YH15"/>
<dbReference type="Gene3D" id="2.60.40.4070">
    <property type="match status" value="1"/>
</dbReference>
<dbReference type="Pfam" id="PF20773">
    <property type="entry name" value="InhA-like_MAM"/>
    <property type="match status" value="1"/>
</dbReference>
<comment type="cofactor">
    <cofactor evidence="1">
        <name>Zn(2+)</name>
        <dbReference type="ChEBI" id="CHEBI:29105"/>
    </cofactor>
</comment>
<dbReference type="Gene3D" id="2.60.120.260">
    <property type="entry name" value="Galactose-binding domain-like"/>
    <property type="match status" value="1"/>
</dbReference>
<reference evidence="14 15" key="1">
    <citation type="journal article" date="2015" name="Microbiome">
        <title>Genomic resolution of linkages in carbon, nitrogen, and sulfur cycling among widespread estuary sediment bacteria.</title>
        <authorList>
            <person name="Baker B.J."/>
            <person name="Lazar C.S."/>
            <person name="Teske A.P."/>
            <person name="Dick G.J."/>
        </authorList>
    </citation>
    <scope>NUCLEOTIDE SEQUENCE [LARGE SCALE GENOMIC DNA]</scope>
    <source>
        <strain evidence="14">DG_78</strain>
    </source>
</reference>
<keyword evidence="6" id="KW-0732">Signal</keyword>
<dbReference type="Gene3D" id="3.40.630.10">
    <property type="entry name" value="Zn peptidases"/>
    <property type="match status" value="1"/>
</dbReference>
<keyword evidence="8" id="KW-0862">Zinc</keyword>
<feature type="domain" description="Peptidase M14" evidence="13">
    <location>
        <begin position="87"/>
        <end position="398"/>
    </location>
</feature>
<evidence type="ECO:0000256" key="1">
    <source>
        <dbReference type="ARBA" id="ARBA00001947"/>
    </source>
</evidence>
<keyword evidence="9" id="KW-0482">Metalloprotease</keyword>
<gene>
    <name evidence="14" type="ORF">AMJ52_02205</name>
</gene>
<evidence type="ECO:0000256" key="9">
    <source>
        <dbReference type="ARBA" id="ARBA00023049"/>
    </source>
</evidence>
<evidence type="ECO:0000256" key="10">
    <source>
        <dbReference type="ARBA" id="ARBA00050859"/>
    </source>
</evidence>
<keyword evidence="3" id="KW-0121">Carboxypeptidase</keyword>
<dbReference type="PANTHER" id="PTHR11705">
    <property type="entry name" value="PROTEASE FAMILY M14 CARBOXYPEPTIDASE A,B"/>
    <property type="match status" value="1"/>
</dbReference>
<dbReference type="Pfam" id="PF00246">
    <property type="entry name" value="Peptidase_M14"/>
    <property type="match status" value="1"/>
</dbReference>
<keyword evidence="4" id="KW-0645">Protease</keyword>
<protein>
    <recommendedName>
        <fullName evidence="11">carboxypeptidase T</fullName>
        <ecNumber evidence="11">3.4.17.18</ecNumber>
    </recommendedName>
</protein>
<dbReference type="PANTHER" id="PTHR11705:SF143">
    <property type="entry name" value="SLL0236 PROTEIN"/>
    <property type="match status" value="1"/>
</dbReference>